<dbReference type="InterPro" id="IPR050187">
    <property type="entry name" value="Lipid_Phosphate_FormReg"/>
</dbReference>
<reference evidence="13 14" key="1">
    <citation type="submission" date="2018-12" db="EMBL/GenBank/DDBJ databases">
        <title>Flammeovirga pectinis sp. nov., isolated from the gut of the Korean scallop, Patinopecten yessoensis.</title>
        <authorList>
            <person name="Bae J.-W."/>
            <person name="Jeong Y.-S."/>
            <person name="Kang W."/>
        </authorList>
    </citation>
    <scope>NUCLEOTIDE SEQUENCE [LARGE SCALE GENOMIC DNA]</scope>
    <source>
        <strain evidence="13 14">L12M1</strain>
    </source>
</reference>
<dbReference type="RefSeq" id="WP_126612054.1">
    <property type="nucleotide sequence ID" value="NZ_CP034562.1"/>
</dbReference>
<evidence type="ECO:0000313" key="13">
    <source>
        <dbReference type="EMBL" id="AZQ61504.1"/>
    </source>
</evidence>
<dbReference type="Proteomes" id="UP000267268">
    <property type="component" value="Chromosome 1"/>
</dbReference>
<keyword evidence="11" id="KW-1208">Phospholipid metabolism</keyword>
<dbReference type="GO" id="GO:0016301">
    <property type="term" value="F:kinase activity"/>
    <property type="evidence" value="ECO:0007669"/>
    <property type="project" value="UniProtKB-KW"/>
</dbReference>
<gene>
    <name evidence="13" type="ORF">EI427_04450</name>
</gene>
<sequence length="297" mass="32504">MKNIVLIANPVSGNGKSIKAAEITQQTLAAKGLNIHISYTQYAGHASQLAKNFITEFDIIVAIGGDGTVNEIASALVNSTAILGIIPTGSGNGLARHLKIPMNLKSAIKCLYREKIVKIDAPKINNEYFFCTAGVGFDAQVSHSFAKMKGRGLTNYIKATVFEYFKYHSKKYSLSLGENNKSQDAFVITVANAAQYGNNAFIAPKAKINDGLLEVTLLPKPSFFDAINFSIRLFTKKIHEHDKVKTLQTETIKIDVPTESGDIYGHKDGEPEIWHLPLEFSLKSNDKLTVIGNTDKL</sequence>
<dbReference type="PROSITE" id="PS50146">
    <property type="entry name" value="DAGK"/>
    <property type="match status" value="1"/>
</dbReference>
<dbReference type="InterPro" id="IPR016064">
    <property type="entry name" value="NAD/diacylglycerol_kinase_sf"/>
</dbReference>
<keyword evidence="10" id="KW-0594">Phospholipid biosynthesis</keyword>
<keyword evidence="8" id="KW-0460">Magnesium</keyword>
<evidence type="ECO:0000256" key="4">
    <source>
        <dbReference type="ARBA" id="ARBA00022723"/>
    </source>
</evidence>
<dbReference type="GO" id="GO:0005886">
    <property type="term" value="C:plasma membrane"/>
    <property type="evidence" value="ECO:0007669"/>
    <property type="project" value="TreeGrafter"/>
</dbReference>
<dbReference type="GO" id="GO:0005524">
    <property type="term" value="F:ATP binding"/>
    <property type="evidence" value="ECO:0007669"/>
    <property type="project" value="UniProtKB-KW"/>
</dbReference>
<dbReference type="InterPro" id="IPR001206">
    <property type="entry name" value="Diacylglycerol_kinase_cat_dom"/>
</dbReference>
<keyword evidence="4" id="KW-0479">Metal-binding</keyword>
<evidence type="ECO:0000256" key="7">
    <source>
        <dbReference type="ARBA" id="ARBA00022840"/>
    </source>
</evidence>
<keyword evidence="2" id="KW-0444">Lipid biosynthesis</keyword>
<dbReference type="EMBL" id="CP034562">
    <property type="protein sequence ID" value="AZQ61504.1"/>
    <property type="molecule type" value="Genomic_DNA"/>
</dbReference>
<keyword evidence="14" id="KW-1185">Reference proteome</keyword>
<dbReference type="Pfam" id="PF00781">
    <property type="entry name" value="DAGK_cat"/>
    <property type="match status" value="1"/>
</dbReference>
<evidence type="ECO:0000256" key="3">
    <source>
        <dbReference type="ARBA" id="ARBA00022679"/>
    </source>
</evidence>
<evidence type="ECO:0000256" key="10">
    <source>
        <dbReference type="ARBA" id="ARBA00023209"/>
    </source>
</evidence>
<keyword evidence="3" id="KW-0808">Transferase</keyword>
<evidence type="ECO:0000256" key="6">
    <source>
        <dbReference type="ARBA" id="ARBA00022777"/>
    </source>
</evidence>
<evidence type="ECO:0000256" key="8">
    <source>
        <dbReference type="ARBA" id="ARBA00022842"/>
    </source>
</evidence>
<keyword evidence="5" id="KW-0547">Nucleotide-binding</keyword>
<keyword evidence="7" id="KW-0067">ATP-binding</keyword>
<dbReference type="AlphaFoldDB" id="A0A3Q9FK13"/>
<dbReference type="SUPFAM" id="SSF111331">
    <property type="entry name" value="NAD kinase/diacylglycerol kinase-like"/>
    <property type="match status" value="1"/>
</dbReference>
<proteinExistence type="predicted"/>
<accession>A0A3Q9FK13</accession>
<comment type="cofactor">
    <cofactor evidence="1">
        <name>Mg(2+)</name>
        <dbReference type="ChEBI" id="CHEBI:18420"/>
    </cofactor>
</comment>
<dbReference type="GO" id="GO:0046872">
    <property type="term" value="F:metal ion binding"/>
    <property type="evidence" value="ECO:0007669"/>
    <property type="project" value="UniProtKB-KW"/>
</dbReference>
<dbReference type="InterPro" id="IPR045540">
    <property type="entry name" value="YegS/DAGK_C"/>
</dbReference>
<dbReference type="Gene3D" id="3.40.50.10330">
    <property type="entry name" value="Probable inorganic polyphosphate/atp-NAD kinase, domain 1"/>
    <property type="match status" value="1"/>
</dbReference>
<name>A0A3Q9FK13_9BACT</name>
<evidence type="ECO:0000256" key="2">
    <source>
        <dbReference type="ARBA" id="ARBA00022516"/>
    </source>
</evidence>
<evidence type="ECO:0000256" key="11">
    <source>
        <dbReference type="ARBA" id="ARBA00023264"/>
    </source>
</evidence>
<dbReference type="PANTHER" id="PTHR12358">
    <property type="entry name" value="SPHINGOSINE KINASE"/>
    <property type="match status" value="1"/>
</dbReference>
<evidence type="ECO:0000313" key="14">
    <source>
        <dbReference type="Proteomes" id="UP000267268"/>
    </source>
</evidence>
<dbReference type="Pfam" id="PF19279">
    <property type="entry name" value="YegS_C"/>
    <property type="match status" value="1"/>
</dbReference>
<dbReference type="GO" id="GO:0008654">
    <property type="term" value="P:phospholipid biosynthetic process"/>
    <property type="evidence" value="ECO:0007669"/>
    <property type="project" value="UniProtKB-KW"/>
</dbReference>
<dbReference type="InterPro" id="IPR005218">
    <property type="entry name" value="Diacylglycerol/lipid_kinase"/>
</dbReference>
<dbReference type="NCBIfam" id="TIGR00147">
    <property type="entry name" value="YegS/Rv2252/BmrU family lipid kinase"/>
    <property type="match status" value="1"/>
</dbReference>
<keyword evidence="6 13" id="KW-0418">Kinase</keyword>
<protein>
    <submittedName>
        <fullName evidence="13">Diacylglycerol kinase family lipid kinase</fullName>
    </submittedName>
</protein>
<evidence type="ECO:0000256" key="1">
    <source>
        <dbReference type="ARBA" id="ARBA00001946"/>
    </source>
</evidence>
<feature type="domain" description="DAGKc" evidence="12">
    <location>
        <begin position="1"/>
        <end position="128"/>
    </location>
</feature>
<dbReference type="PANTHER" id="PTHR12358:SF106">
    <property type="entry name" value="LIPID KINASE YEGS"/>
    <property type="match status" value="1"/>
</dbReference>
<dbReference type="KEGG" id="fll:EI427_04450"/>
<evidence type="ECO:0000259" key="12">
    <source>
        <dbReference type="PROSITE" id="PS50146"/>
    </source>
</evidence>
<keyword evidence="9" id="KW-0443">Lipid metabolism</keyword>
<organism evidence="13 14">
    <name type="scientific">Flammeovirga pectinis</name>
    <dbReference type="NCBI Taxonomy" id="2494373"/>
    <lineage>
        <taxon>Bacteria</taxon>
        <taxon>Pseudomonadati</taxon>
        <taxon>Bacteroidota</taxon>
        <taxon>Cytophagia</taxon>
        <taxon>Cytophagales</taxon>
        <taxon>Flammeovirgaceae</taxon>
        <taxon>Flammeovirga</taxon>
    </lineage>
</organism>
<evidence type="ECO:0000256" key="9">
    <source>
        <dbReference type="ARBA" id="ARBA00023098"/>
    </source>
</evidence>
<dbReference type="InterPro" id="IPR017438">
    <property type="entry name" value="ATP-NAD_kinase_N"/>
</dbReference>
<dbReference type="OrthoDB" id="9786026at2"/>
<dbReference type="SMART" id="SM00046">
    <property type="entry name" value="DAGKc"/>
    <property type="match status" value="1"/>
</dbReference>
<dbReference type="Gene3D" id="2.60.200.40">
    <property type="match status" value="1"/>
</dbReference>
<evidence type="ECO:0000256" key="5">
    <source>
        <dbReference type="ARBA" id="ARBA00022741"/>
    </source>
</evidence>